<dbReference type="Proteomes" id="UP000053317">
    <property type="component" value="Unassembled WGS sequence"/>
</dbReference>
<evidence type="ECO:0000313" key="2">
    <source>
        <dbReference type="Proteomes" id="UP000053317"/>
    </source>
</evidence>
<keyword evidence="2" id="KW-1185">Reference proteome</keyword>
<dbReference type="AlphaFoldDB" id="A0A0G2G6L4"/>
<name>A0A0G2G6L4_PHACM</name>
<dbReference type="EMBL" id="LCWF01000108">
    <property type="protein sequence ID" value="KKY19358.1"/>
    <property type="molecule type" value="Genomic_DNA"/>
</dbReference>
<reference evidence="1 2" key="2">
    <citation type="submission" date="2015-05" db="EMBL/GenBank/DDBJ databases">
        <authorList>
            <person name="Morales-Cruz A."/>
            <person name="Amrine K.C."/>
            <person name="Cantu D."/>
        </authorList>
    </citation>
    <scope>NUCLEOTIDE SEQUENCE [LARGE SCALE GENOMIC DNA]</scope>
    <source>
        <strain evidence="1">UCRPC4</strain>
    </source>
</reference>
<protein>
    <submittedName>
        <fullName evidence="1">Uncharacterized protein</fullName>
    </submittedName>
</protein>
<comment type="caution">
    <text evidence="1">The sequence shown here is derived from an EMBL/GenBank/DDBJ whole genome shotgun (WGS) entry which is preliminary data.</text>
</comment>
<sequence>MSTRLAAYQPSASLVDESLGPVPNSFDNGSHKTMIDAWNFVNLLVDDLRTAIDVPRQSKDGKRRDNRSKNKIRKRIGPFIIICLRFLVKCAQLEIESAHNKKENDQIWIDMIVRLGRYHIAVGTDINLMIVFANTSQWSELDVIKTALHPFRWYGPMQYLYLAESHAEELEKDLQTRWSARTYVDLEERIAQWARMATCWYFIRTWAVTAADSEVTDDVRRHFKQEAQNGHGRATEQVAALEALLEALAVETQG</sequence>
<reference evidence="1 2" key="1">
    <citation type="submission" date="2015-05" db="EMBL/GenBank/DDBJ databases">
        <title>Distinctive expansion of gene families associated with plant cell wall degradation and secondary metabolism in the genomes of grapevine trunk pathogens.</title>
        <authorList>
            <person name="Lawrence D.P."/>
            <person name="Travadon R."/>
            <person name="Rolshausen P.E."/>
            <person name="Baumgartner K."/>
        </authorList>
    </citation>
    <scope>NUCLEOTIDE SEQUENCE [LARGE SCALE GENOMIC DNA]</scope>
    <source>
        <strain evidence="1">UCRPC4</strain>
    </source>
</reference>
<accession>A0A0G2G6L4</accession>
<proteinExistence type="predicted"/>
<gene>
    <name evidence="1" type="ORF">UCRPC4_g04518</name>
</gene>
<organism evidence="1 2">
    <name type="scientific">Phaeomoniella chlamydospora</name>
    <name type="common">Phaeoacremonium chlamydosporum</name>
    <dbReference type="NCBI Taxonomy" id="158046"/>
    <lineage>
        <taxon>Eukaryota</taxon>
        <taxon>Fungi</taxon>
        <taxon>Dikarya</taxon>
        <taxon>Ascomycota</taxon>
        <taxon>Pezizomycotina</taxon>
        <taxon>Eurotiomycetes</taxon>
        <taxon>Chaetothyriomycetidae</taxon>
        <taxon>Phaeomoniellales</taxon>
        <taxon>Phaeomoniellaceae</taxon>
        <taxon>Phaeomoniella</taxon>
    </lineage>
</organism>
<evidence type="ECO:0000313" key="1">
    <source>
        <dbReference type="EMBL" id="KKY19358.1"/>
    </source>
</evidence>